<feature type="transmembrane region" description="Helical" evidence="2">
    <location>
        <begin position="292"/>
        <end position="312"/>
    </location>
</feature>
<feature type="transmembrane region" description="Helical" evidence="2">
    <location>
        <begin position="198"/>
        <end position="220"/>
    </location>
</feature>
<dbReference type="EMBL" id="JAAAHW010001771">
    <property type="protein sequence ID" value="KAF9993670.1"/>
    <property type="molecule type" value="Genomic_DNA"/>
</dbReference>
<keyword evidence="4" id="KW-1185">Reference proteome</keyword>
<feature type="non-terminal residue" evidence="3">
    <location>
        <position position="353"/>
    </location>
</feature>
<feature type="transmembrane region" description="Helical" evidence="2">
    <location>
        <begin position="161"/>
        <end position="178"/>
    </location>
</feature>
<keyword evidence="2" id="KW-0472">Membrane</keyword>
<keyword evidence="2" id="KW-1133">Transmembrane helix</keyword>
<proteinExistence type="predicted"/>
<feature type="compositionally biased region" description="Acidic residues" evidence="1">
    <location>
        <begin position="107"/>
        <end position="123"/>
    </location>
</feature>
<evidence type="ECO:0000313" key="4">
    <source>
        <dbReference type="Proteomes" id="UP000749646"/>
    </source>
</evidence>
<comment type="caution">
    <text evidence="3">The sequence shown here is derived from an EMBL/GenBank/DDBJ whole genome shotgun (WGS) entry which is preliminary data.</text>
</comment>
<gene>
    <name evidence="3" type="ORF">BGZ65_010770</name>
</gene>
<keyword evidence="2" id="KW-0812">Transmembrane</keyword>
<name>A0A9P6MDY3_9FUNG</name>
<dbReference type="OrthoDB" id="544685at2759"/>
<accession>A0A9P6MDY3</accession>
<protein>
    <submittedName>
        <fullName evidence="3">Uncharacterized protein</fullName>
    </submittedName>
</protein>
<feature type="compositionally biased region" description="Basic and acidic residues" evidence="1">
    <location>
        <begin position="80"/>
        <end position="106"/>
    </location>
</feature>
<evidence type="ECO:0000256" key="2">
    <source>
        <dbReference type="SAM" id="Phobius"/>
    </source>
</evidence>
<feature type="transmembrane region" description="Helical" evidence="2">
    <location>
        <begin position="241"/>
        <end position="261"/>
    </location>
</feature>
<feature type="compositionally biased region" description="Polar residues" evidence="1">
    <location>
        <begin position="1"/>
        <end position="27"/>
    </location>
</feature>
<dbReference type="Proteomes" id="UP000749646">
    <property type="component" value="Unassembled WGS sequence"/>
</dbReference>
<reference evidence="3" key="1">
    <citation type="journal article" date="2020" name="Fungal Divers.">
        <title>Resolving the Mortierellaceae phylogeny through synthesis of multi-gene phylogenetics and phylogenomics.</title>
        <authorList>
            <person name="Vandepol N."/>
            <person name="Liber J."/>
            <person name="Desiro A."/>
            <person name="Na H."/>
            <person name="Kennedy M."/>
            <person name="Barry K."/>
            <person name="Grigoriev I.V."/>
            <person name="Miller A.N."/>
            <person name="O'Donnell K."/>
            <person name="Stajich J.E."/>
            <person name="Bonito G."/>
        </authorList>
    </citation>
    <scope>NUCLEOTIDE SEQUENCE</scope>
    <source>
        <strain evidence="3">MES-2147</strain>
    </source>
</reference>
<evidence type="ECO:0000256" key="1">
    <source>
        <dbReference type="SAM" id="MobiDB-lite"/>
    </source>
</evidence>
<evidence type="ECO:0000313" key="3">
    <source>
        <dbReference type="EMBL" id="KAF9993670.1"/>
    </source>
</evidence>
<organism evidence="3 4">
    <name type="scientific">Modicella reniformis</name>
    <dbReference type="NCBI Taxonomy" id="1440133"/>
    <lineage>
        <taxon>Eukaryota</taxon>
        <taxon>Fungi</taxon>
        <taxon>Fungi incertae sedis</taxon>
        <taxon>Mucoromycota</taxon>
        <taxon>Mortierellomycotina</taxon>
        <taxon>Mortierellomycetes</taxon>
        <taxon>Mortierellales</taxon>
        <taxon>Mortierellaceae</taxon>
        <taxon>Modicella</taxon>
    </lineage>
</organism>
<sequence>MKSAELESSNTVILRKTSLNRAPSSSRQLHKPSQLDDNDPPDSAGAGVVPFSMKRKPSLSSVRDHVPAGITTDPGTFAMRIHEPSPVETSLKHAPLEDEKSPPGDKDVDDGTGSDFDWEEDKIYDDKEKENQPSTERIATIKSDVCCRPLHRRIHPWIAQLVKNLLILTLLLIPKIILHHIHTRHRGTIVLIEDGGPYMAVVIGNHLGYFVIQFLVMALFKLIHKFGTFKVKITLETHDGLVPHIARTVWLFILIVFWAVFVHQPTCSEAKNGIEFPESIEQGVDKQCRRWIFWWVHRCLWGIQAMNVLYIFKRYTMQILSDRFEQDNSKFVELNFQGHILDGFQKLKQHRQH</sequence>
<dbReference type="AlphaFoldDB" id="A0A9P6MDY3"/>
<feature type="region of interest" description="Disordered" evidence="1">
    <location>
        <begin position="1"/>
        <end position="134"/>
    </location>
</feature>